<accession>A0AA36UI58</accession>
<dbReference type="AlphaFoldDB" id="A0AA36UI58"/>
<organism evidence="1 2">
    <name type="scientific">Neisseria macacae ATCC 33926</name>
    <dbReference type="NCBI Taxonomy" id="997348"/>
    <lineage>
        <taxon>Bacteria</taxon>
        <taxon>Pseudomonadati</taxon>
        <taxon>Pseudomonadota</taxon>
        <taxon>Betaproteobacteria</taxon>
        <taxon>Neisseriales</taxon>
        <taxon>Neisseriaceae</taxon>
        <taxon>Neisseria</taxon>
    </lineage>
</organism>
<protein>
    <submittedName>
        <fullName evidence="1">Uncharacterized protein</fullName>
    </submittedName>
</protein>
<dbReference type="Proteomes" id="UP000004982">
    <property type="component" value="Unassembled WGS sequence"/>
</dbReference>
<name>A0AA36UI58_9NEIS</name>
<comment type="caution">
    <text evidence="1">The sequence shown here is derived from an EMBL/GenBank/DDBJ whole genome shotgun (WGS) entry which is preliminary data.</text>
</comment>
<proteinExistence type="predicted"/>
<dbReference type="EMBL" id="AFQE01000128">
    <property type="protein sequence ID" value="EGQ75024.1"/>
    <property type="molecule type" value="Genomic_DNA"/>
</dbReference>
<evidence type="ECO:0000313" key="1">
    <source>
        <dbReference type="EMBL" id="EGQ75024.1"/>
    </source>
</evidence>
<evidence type="ECO:0000313" key="2">
    <source>
        <dbReference type="Proteomes" id="UP000004982"/>
    </source>
</evidence>
<reference evidence="1 2" key="1">
    <citation type="submission" date="2011-05" db="EMBL/GenBank/DDBJ databases">
        <authorList>
            <person name="Muzny D."/>
            <person name="Qin X."/>
            <person name="Deng J."/>
            <person name="Jiang H."/>
            <person name="Liu Y."/>
            <person name="Qu J."/>
            <person name="Song X.-Z."/>
            <person name="Zhang L."/>
            <person name="Thornton R."/>
            <person name="Coyle M."/>
            <person name="Francisco L."/>
            <person name="Jackson L."/>
            <person name="Javaid M."/>
            <person name="Korchina V."/>
            <person name="Kovar C."/>
            <person name="Mata R."/>
            <person name="Mathew T."/>
            <person name="Ngo R."/>
            <person name="Nguyen L."/>
            <person name="Nguyen N."/>
            <person name="Okwuonu G."/>
            <person name="Ongeri F."/>
            <person name="Pham C."/>
            <person name="Simmons D."/>
            <person name="Wilczek-Boney K."/>
            <person name="Hale W."/>
            <person name="Jakkamsetti A."/>
            <person name="Pham P."/>
            <person name="Ruth R."/>
            <person name="San Lucas F."/>
            <person name="Warren J."/>
            <person name="Zhang J."/>
            <person name="Zhao Z."/>
            <person name="Zhou C."/>
            <person name="Zhu D."/>
            <person name="Lee S."/>
            <person name="Bess C."/>
            <person name="Blankenburg K."/>
            <person name="Forbes L."/>
            <person name="Fu Q."/>
            <person name="Gubbala S."/>
            <person name="Hirani K."/>
            <person name="Jayaseelan J.C."/>
            <person name="Lara F."/>
            <person name="Munidasa M."/>
            <person name="Palculict T."/>
            <person name="Patil S."/>
            <person name="Pu L.-L."/>
            <person name="Saada N."/>
            <person name="Tang L."/>
            <person name="Weissenberger G."/>
            <person name="Zhu Y."/>
            <person name="Hemphill L."/>
            <person name="Shang Y."/>
            <person name="Youmans B."/>
            <person name="Ayvaz T."/>
            <person name="Ross M."/>
            <person name="Santibanez J."/>
            <person name="Aqrawi P."/>
            <person name="Gross S."/>
            <person name="Joshi V."/>
            <person name="Fowler G."/>
            <person name="Nazareth L."/>
            <person name="Reid J."/>
            <person name="Worley K."/>
            <person name="Petrosino J."/>
            <person name="Highlander S."/>
            <person name="Gibbs R."/>
        </authorList>
    </citation>
    <scope>NUCLEOTIDE SEQUENCE [LARGE SCALE GENOMIC DNA]</scope>
    <source>
        <strain evidence="1 2">ATCC 33926</strain>
    </source>
</reference>
<gene>
    <name evidence="1" type="ORF">HMPREF9418_2546</name>
</gene>
<sequence length="39" mass="4117">MTQAAALRQSGFQTVPQCSNIPSILHSSSENPQGAISCR</sequence>